<dbReference type="InterPro" id="IPR004675">
    <property type="entry name" value="AhpD_core"/>
</dbReference>
<dbReference type="AlphaFoldDB" id="A0A1H5Q3J6"/>
<protein>
    <submittedName>
        <fullName evidence="2">Uncharacterized peroxidase-related enzyme</fullName>
    </submittedName>
</protein>
<keyword evidence="2" id="KW-0575">Peroxidase</keyword>
<name>A0A1H5Q3J6_9PSEU</name>
<evidence type="ECO:0000259" key="1">
    <source>
        <dbReference type="Pfam" id="PF02627"/>
    </source>
</evidence>
<dbReference type="STRING" id="218821.SAMN05421837_101459"/>
<reference evidence="3" key="1">
    <citation type="submission" date="2016-10" db="EMBL/GenBank/DDBJ databases">
        <authorList>
            <person name="Varghese N."/>
            <person name="Submissions S."/>
        </authorList>
    </citation>
    <scope>NUCLEOTIDE SEQUENCE [LARGE SCALE GENOMIC DNA]</scope>
    <source>
        <strain evidence="3">DSM 44654</strain>
    </source>
</reference>
<gene>
    <name evidence="2" type="ORF">SAMN05421837_101459</name>
</gene>
<sequence>MSRLDVPAAEDIPAGSRQILEGVGAQLGFVPEMFKVIASNPAVLEVVTSLPGALSRVLDARTRHSIALSVSEANGCDYCLAMHTYVSSEFGGMSDEDIALGRAGSSVDPKRAAAAGFAHRLVDSRGRVTDEDLAGVRAAGYTDPQILAIIAVAVQALLTNFINNVNQTGIDIPAAQAAEPAKVRNAGL</sequence>
<feature type="domain" description="Carboxymuconolactone decarboxylase-like" evidence="1">
    <location>
        <begin position="42"/>
        <end position="99"/>
    </location>
</feature>
<dbReference type="PANTHER" id="PTHR35446:SF3">
    <property type="entry name" value="CMD DOMAIN-CONTAINING PROTEIN"/>
    <property type="match status" value="1"/>
</dbReference>
<dbReference type="Gene3D" id="1.20.1290.10">
    <property type="entry name" value="AhpD-like"/>
    <property type="match status" value="1"/>
</dbReference>
<dbReference type="Pfam" id="PF02627">
    <property type="entry name" value="CMD"/>
    <property type="match status" value="1"/>
</dbReference>
<dbReference type="SUPFAM" id="SSF69118">
    <property type="entry name" value="AhpD-like"/>
    <property type="match status" value="1"/>
</dbReference>
<dbReference type="OrthoDB" id="122912at2"/>
<dbReference type="InterPro" id="IPR029032">
    <property type="entry name" value="AhpD-like"/>
</dbReference>
<organism evidence="2 3">
    <name type="scientific">Amycolatopsis pretoriensis</name>
    <dbReference type="NCBI Taxonomy" id="218821"/>
    <lineage>
        <taxon>Bacteria</taxon>
        <taxon>Bacillati</taxon>
        <taxon>Actinomycetota</taxon>
        <taxon>Actinomycetes</taxon>
        <taxon>Pseudonocardiales</taxon>
        <taxon>Pseudonocardiaceae</taxon>
        <taxon>Amycolatopsis</taxon>
    </lineage>
</organism>
<dbReference type="InterPro" id="IPR003779">
    <property type="entry name" value="CMD-like"/>
</dbReference>
<dbReference type="EMBL" id="FNUJ01000001">
    <property type="protein sequence ID" value="SEF20646.1"/>
    <property type="molecule type" value="Genomic_DNA"/>
</dbReference>
<accession>A0A1H5Q3J6</accession>
<proteinExistence type="predicted"/>
<keyword evidence="3" id="KW-1185">Reference proteome</keyword>
<evidence type="ECO:0000313" key="3">
    <source>
        <dbReference type="Proteomes" id="UP000198878"/>
    </source>
</evidence>
<dbReference type="GO" id="GO:0051920">
    <property type="term" value="F:peroxiredoxin activity"/>
    <property type="evidence" value="ECO:0007669"/>
    <property type="project" value="InterPro"/>
</dbReference>
<dbReference type="PANTHER" id="PTHR35446">
    <property type="entry name" value="SI:CH211-175M2.5"/>
    <property type="match status" value="1"/>
</dbReference>
<dbReference type="Proteomes" id="UP000198878">
    <property type="component" value="Unassembled WGS sequence"/>
</dbReference>
<dbReference type="RefSeq" id="WP_086672036.1">
    <property type="nucleotide sequence ID" value="NZ_FNUJ01000001.1"/>
</dbReference>
<evidence type="ECO:0000313" key="2">
    <source>
        <dbReference type="EMBL" id="SEF20646.1"/>
    </source>
</evidence>
<keyword evidence="2" id="KW-0560">Oxidoreductase</keyword>
<dbReference type="NCBIfam" id="TIGR00778">
    <property type="entry name" value="ahpD_dom"/>
    <property type="match status" value="1"/>
</dbReference>